<evidence type="ECO:0000259" key="15">
    <source>
        <dbReference type="Pfam" id="PF01726"/>
    </source>
</evidence>
<evidence type="ECO:0000256" key="10">
    <source>
        <dbReference type="ARBA" id="ARBA00023204"/>
    </source>
</evidence>
<keyword evidence="6 12" id="KW-0068">Autocatalytic cleavage</keyword>
<keyword evidence="4 12" id="KW-0227">DNA damage</keyword>
<dbReference type="InterPro" id="IPR006199">
    <property type="entry name" value="LexA_DNA-bd_dom"/>
</dbReference>
<dbReference type="PANTHER" id="PTHR33516">
    <property type="entry name" value="LEXA REPRESSOR"/>
    <property type="match status" value="1"/>
</dbReference>
<dbReference type="InterPro" id="IPR006200">
    <property type="entry name" value="LexA"/>
</dbReference>
<dbReference type="PRINTS" id="PR00726">
    <property type="entry name" value="LEXASERPTASE"/>
</dbReference>
<evidence type="ECO:0000256" key="13">
    <source>
        <dbReference type="RuleBase" id="RU003991"/>
    </source>
</evidence>
<feature type="domain" description="Peptidase S24/S26A/S26B/S26C" evidence="14">
    <location>
        <begin position="141"/>
        <end position="255"/>
    </location>
</feature>
<dbReference type="GO" id="GO:0006508">
    <property type="term" value="P:proteolysis"/>
    <property type="evidence" value="ECO:0007669"/>
    <property type="project" value="InterPro"/>
</dbReference>
<evidence type="ECO:0000256" key="3">
    <source>
        <dbReference type="ARBA" id="ARBA00022705"/>
    </source>
</evidence>
<dbReference type="GO" id="GO:0006260">
    <property type="term" value="P:DNA replication"/>
    <property type="evidence" value="ECO:0007669"/>
    <property type="project" value="UniProtKB-UniRule"/>
</dbReference>
<keyword evidence="9 12" id="KW-0804">Transcription</keyword>
<keyword evidence="2 12" id="KW-0678">Repressor</keyword>
<protein>
    <recommendedName>
        <fullName evidence="12">LexA repressor</fullName>
        <ecNumber evidence="12">3.4.21.88</ecNumber>
    </recommendedName>
</protein>
<feature type="site" description="Cleavage; by autolysis" evidence="12">
    <location>
        <begin position="147"/>
        <end position="148"/>
    </location>
</feature>
<dbReference type="GO" id="GO:0006281">
    <property type="term" value="P:DNA repair"/>
    <property type="evidence" value="ECO:0007669"/>
    <property type="project" value="UniProtKB-UniRule"/>
</dbReference>
<dbReference type="CDD" id="cd06529">
    <property type="entry name" value="S24_LexA-like"/>
    <property type="match status" value="1"/>
</dbReference>
<dbReference type="GO" id="GO:0003677">
    <property type="term" value="F:DNA binding"/>
    <property type="evidence" value="ECO:0007669"/>
    <property type="project" value="UniProtKB-UniRule"/>
</dbReference>
<evidence type="ECO:0000256" key="5">
    <source>
        <dbReference type="ARBA" id="ARBA00022801"/>
    </source>
</evidence>
<keyword evidence="11 12" id="KW-0742">SOS response</keyword>
<dbReference type="InterPro" id="IPR036388">
    <property type="entry name" value="WH-like_DNA-bd_sf"/>
</dbReference>
<dbReference type="EC" id="3.4.21.88" evidence="12"/>
<organism evidence="16 17">
    <name type="scientific">Candidatus Acididesulfobacter diazotrophicus</name>
    <dbReference type="NCBI Taxonomy" id="2597226"/>
    <lineage>
        <taxon>Bacteria</taxon>
        <taxon>Deltaproteobacteria</taxon>
        <taxon>Candidatus Acidulodesulfobacterales</taxon>
        <taxon>Candidatus Acididesulfobacter</taxon>
    </lineage>
</organism>
<dbReference type="InterPro" id="IPR036390">
    <property type="entry name" value="WH_DNA-bd_sf"/>
</dbReference>
<sequence>MLSKKQKDVLDFITNYIDGRGYSPSYSEIGDALSLSSKSTVFKHIQSLTERGFIKNIPGKKRTLQVIGNRENLIRLIKDTKNSRTGNGIINSNNININNTVIAADDIDSAGDIGNNNIAIIKYSSNANTDILNMQRNFIHLYGYIAAGYPIEAIQTDEMIELPEILAKNSGKKLFALKVRGDSMIEDMILDGDIIILKECSEVPNGKIVAAIVNDYEATLKRYYALENSMVKLMPSNPAYKPILISKSKVKIIGELKGLIRKYGF</sequence>
<dbReference type="InterPro" id="IPR050077">
    <property type="entry name" value="LexA_repressor"/>
</dbReference>
<feature type="active site" description="For autocatalytic cleavage activity" evidence="12">
    <location>
        <position position="183"/>
    </location>
</feature>
<keyword evidence="10 12" id="KW-0234">DNA repair</keyword>
<dbReference type="GO" id="GO:0045892">
    <property type="term" value="P:negative regulation of DNA-templated transcription"/>
    <property type="evidence" value="ECO:0007669"/>
    <property type="project" value="UniProtKB-UniRule"/>
</dbReference>
<evidence type="ECO:0000256" key="2">
    <source>
        <dbReference type="ARBA" id="ARBA00022491"/>
    </source>
</evidence>
<name>A0A519BNA3_9DELT</name>
<proteinExistence type="inferred from homology"/>
<evidence type="ECO:0000313" key="16">
    <source>
        <dbReference type="EMBL" id="RZD18754.1"/>
    </source>
</evidence>
<evidence type="ECO:0000256" key="6">
    <source>
        <dbReference type="ARBA" id="ARBA00022813"/>
    </source>
</evidence>
<evidence type="ECO:0000256" key="4">
    <source>
        <dbReference type="ARBA" id="ARBA00022763"/>
    </source>
</evidence>
<dbReference type="InterPro" id="IPR015927">
    <property type="entry name" value="Peptidase_S24_S26A/B/C"/>
</dbReference>
<feature type="active site" description="For autocatalytic cleavage activity" evidence="12">
    <location>
        <position position="221"/>
    </location>
</feature>
<comment type="similarity">
    <text evidence="1 12 13">Belongs to the peptidase S24 family.</text>
</comment>
<dbReference type="PANTHER" id="PTHR33516:SF2">
    <property type="entry name" value="LEXA REPRESSOR-RELATED"/>
    <property type="match status" value="1"/>
</dbReference>
<dbReference type="SUPFAM" id="SSF46785">
    <property type="entry name" value="Winged helix' DNA-binding domain"/>
    <property type="match status" value="1"/>
</dbReference>
<dbReference type="GO" id="GO:0004252">
    <property type="term" value="F:serine-type endopeptidase activity"/>
    <property type="evidence" value="ECO:0007669"/>
    <property type="project" value="UniProtKB-UniRule"/>
</dbReference>
<dbReference type="Gene3D" id="2.10.109.10">
    <property type="entry name" value="Umud Fragment, subunit A"/>
    <property type="match status" value="1"/>
</dbReference>
<evidence type="ECO:0000256" key="9">
    <source>
        <dbReference type="ARBA" id="ARBA00023163"/>
    </source>
</evidence>
<evidence type="ECO:0000256" key="11">
    <source>
        <dbReference type="ARBA" id="ARBA00023236"/>
    </source>
</evidence>
<dbReference type="Pfam" id="PF00717">
    <property type="entry name" value="Peptidase_S24"/>
    <property type="match status" value="1"/>
</dbReference>
<comment type="catalytic activity">
    <reaction evidence="12">
        <text>Hydrolysis of Ala-|-Gly bond in repressor LexA.</text>
        <dbReference type="EC" id="3.4.21.88"/>
    </reaction>
</comment>
<keyword evidence="7 12" id="KW-0805">Transcription regulation</keyword>
<dbReference type="Proteomes" id="UP000319296">
    <property type="component" value="Unassembled WGS sequence"/>
</dbReference>
<dbReference type="GO" id="GO:0009432">
    <property type="term" value="P:SOS response"/>
    <property type="evidence" value="ECO:0007669"/>
    <property type="project" value="UniProtKB-UniRule"/>
</dbReference>
<accession>A0A519BNA3</accession>
<reference evidence="16 17" key="1">
    <citation type="journal article" date="2019" name="ISME J.">
        <title>Insights into ecological role of a new deltaproteobacterial order Candidatus Acidulodesulfobacterales by metagenomics and metatranscriptomics.</title>
        <authorList>
            <person name="Tan S."/>
            <person name="Liu J."/>
            <person name="Fang Y."/>
            <person name="Hedlund B.P."/>
            <person name="Lian Z.H."/>
            <person name="Huang L.Y."/>
            <person name="Li J.T."/>
            <person name="Huang L.N."/>
            <person name="Li W.J."/>
            <person name="Jiang H.C."/>
            <person name="Dong H.L."/>
            <person name="Shu W.S."/>
        </authorList>
    </citation>
    <scope>NUCLEOTIDE SEQUENCE [LARGE SCALE GENOMIC DNA]</scope>
    <source>
        <strain evidence="16">AP1</strain>
    </source>
</reference>
<keyword evidence="8 12" id="KW-0238">DNA-binding</keyword>
<dbReference type="InterPro" id="IPR036286">
    <property type="entry name" value="LexA/Signal_pep-like_sf"/>
</dbReference>
<comment type="caution">
    <text evidence="16">The sequence shown here is derived from an EMBL/GenBank/DDBJ whole genome shotgun (WGS) entry which is preliminary data.</text>
</comment>
<feature type="DNA-binding region" description="H-T-H motif" evidence="12">
    <location>
        <begin position="26"/>
        <end position="46"/>
    </location>
</feature>
<evidence type="ECO:0000256" key="12">
    <source>
        <dbReference type="HAMAP-Rule" id="MF_00015"/>
    </source>
</evidence>
<dbReference type="Gene3D" id="1.10.10.10">
    <property type="entry name" value="Winged helix-like DNA-binding domain superfamily/Winged helix DNA-binding domain"/>
    <property type="match status" value="1"/>
</dbReference>
<dbReference type="EMBL" id="SGBB01000005">
    <property type="protein sequence ID" value="RZD18754.1"/>
    <property type="molecule type" value="Genomic_DNA"/>
</dbReference>
<feature type="domain" description="LexA repressor DNA-binding" evidence="15">
    <location>
        <begin position="2"/>
        <end position="63"/>
    </location>
</feature>
<evidence type="ECO:0000256" key="7">
    <source>
        <dbReference type="ARBA" id="ARBA00023015"/>
    </source>
</evidence>
<evidence type="ECO:0000256" key="8">
    <source>
        <dbReference type="ARBA" id="ARBA00023125"/>
    </source>
</evidence>
<dbReference type="AlphaFoldDB" id="A0A519BNA3"/>
<dbReference type="SUPFAM" id="SSF51306">
    <property type="entry name" value="LexA/Signal peptidase"/>
    <property type="match status" value="1"/>
</dbReference>
<keyword evidence="5 12" id="KW-0378">Hydrolase</keyword>
<evidence type="ECO:0000313" key="17">
    <source>
        <dbReference type="Proteomes" id="UP000319296"/>
    </source>
</evidence>
<comment type="function">
    <text evidence="12">Represses a number of genes involved in the response to DNA damage (SOS response), including recA and lexA. In the presence of single-stranded DNA, RecA interacts with LexA causing an autocatalytic cleavage which disrupts the DNA-binding part of LexA, leading to derepression of the SOS regulon and eventually DNA repair.</text>
</comment>
<comment type="subunit">
    <text evidence="12">Homodimer.</text>
</comment>
<dbReference type="InterPro" id="IPR006197">
    <property type="entry name" value="Peptidase_S24_LexA"/>
</dbReference>
<dbReference type="Pfam" id="PF01726">
    <property type="entry name" value="LexA_DNA_bind"/>
    <property type="match status" value="1"/>
</dbReference>
<dbReference type="HAMAP" id="MF_00015">
    <property type="entry name" value="LexA"/>
    <property type="match status" value="1"/>
</dbReference>
<dbReference type="InterPro" id="IPR039418">
    <property type="entry name" value="LexA-like"/>
</dbReference>
<keyword evidence="3 12" id="KW-0235">DNA replication</keyword>
<evidence type="ECO:0000256" key="1">
    <source>
        <dbReference type="ARBA" id="ARBA00007484"/>
    </source>
</evidence>
<evidence type="ECO:0000259" key="14">
    <source>
        <dbReference type="Pfam" id="PF00717"/>
    </source>
</evidence>
<gene>
    <name evidence="12 16" type="primary">lexA</name>
    <name evidence="16" type="ORF">EVG15_03995</name>
</gene>